<gene>
    <name evidence="2" type="ORF">OJ1325D05.20</name>
</gene>
<protein>
    <submittedName>
        <fullName evidence="2">Uncharacterized protein</fullName>
    </submittedName>
</protein>
<name>Q7G3S2_ORYSJ</name>
<feature type="compositionally biased region" description="Basic and acidic residues" evidence="1">
    <location>
        <begin position="58"/>
        <end position="78"/>
    </location>
</feature>
<dbReference type="EMBL" id="AC115686">
    <property type="protein sequence ID" value="AAM74353.1"/>
    <property type="molecule type" value="Genomic_DNA"/>
</dbReference>
<evidence type="ECO:0000313" key="2">
    <source>
        <dbReference type="EMBL" id="AAM74353.1"/>
    </source>
</evidence>
<organism evidence="2 3">
    <name type="scientific">Oryza sativa subsp. japonica</name>
    <name type="common">Rice</name>
    <dbReference type="NCBI Taxonomy" id="39947"/>
    <lineage>
        <taxon>Eukaryota</taxon>
        <taxon>Viridiplantae</taxon>
        <taxon>Streptophyta</taxon>
        <taxon>Embryophyta</taxon>
        <taxon>Tracheophyta</taxon>
        <taxon>Spermatophyta</taxon>
        <taxon>Magnoliopsida</taxon>
        <taxon>Liliopsida</taxon>
        <taxon>Poales</taxon>
        <taxon>Poaceae</taxon>
        <taxon>BOP clade</taxon>
        <taxon>Oryzoideae</taxon>
        <taxon>Oryzeae</taxon>
        <taxon>Oryzinae</taxon>
        <taxon>Oryza</taxon>
        <taxon>Oryza sativa</taxon>
    </lineage>
</organism>
<feature type="compositionally biased region" description="Gly residues" evidence="1">
    <location>
        <begin position="32"/>
        <end position="45"/>
    </location>
</feature>
<dbReference type="Proteomes" id="UP000000763">
    <property type="component" value="Chromosome 10"/>
</dbReference>
<feature type="region of interest" description="Disordered" evidence="1">
    <location>
        <begin position="1"/>
        <end position="116"/>
    </location>
</feature>
<dbReference type="AlphaFoldDB" id="Q7G3S2"/>
<reference evidence="3" key="1">
    <citation type="journal article" date="2005" name="Nature">
        <title>The map-based sequence of the rice genome.</title>
        <authorList>
            <consortium name="International rice genome sequencing project (IRGSP)"/>
            <person name="Matsumoto T."/>
            <person name="Wu J."/>
            <person name="Kanamori H."/>
            <person name="Katayose Y."/>
            <person name="Fujisawa M."/>
            <person name="Namiki N."/>
            <person name="Mizuno H."/>
            <person name="Yamamoto K."/>
            <person name="Antonio B.A."/>
            <person name="Baba T."/>
            <person name="Sakata K."/>
            <person name="Nagamura Y."/>
            <person name="Aoki H."/>
            <person name="Arikawa K."/>
            <person name="Arita K."/>
            <person name="Bito T."/>
            <person name="Chiden Y."/>
            <person name="Fujitsuka N."/>
            <person name="Fukunaka R."/>
            <person name="Hamada M."/>
            <person name="Harada C."/>
            <person name="Hayashi A."/>
            <person name="Hijishita S."/>
            <person name="Honda M."/>
            <person name="Hosokawa S."/>
            <person name="Ichikawa Y."/>
            <person name="Idonuma A."/>
            <person name="Iijima M."/>
            <person name="Ikeda M."/>
            <person name="Ikeno M."/>
            <person name="Ito K."/>
            <person name="Ito S."/>
            <person name="Ito T."/>
            <person name="Ito Y."/>
            <person name="Ito Y."/>
            <person name="Iwabuchi A."/>
            <person name="Kamiya K."/>
            <person name="Karasawa W."/>
            <person name="Kurita K."/>
            <person name="Katagiri S."/>
            <person name="Kikuta A."/>
            <person name="Kobayashi H."/>
            <person name="Kobayashi N."/>
            <person name="Machita K."/>
            <person name="Maehara T."/>
            <person name="Masukawa M."/>
            <person name="Mizubayashi T."/>
            <person name="Mukai Y."/>
            <person name="Nagasaki H."/>
            <person name="Nagata Y."/>
            <person name="Naito S."/>
            <person name="Nakashima M."/>
            <person name="Nakama Y."/>
            <person name="Nakamichi Y."/>
            <person name="Nakamura M."/>
            <person name="Meguro A."/>
            <person name="Negishi M."/>
            <person name="Ohta I."/>
            <person name="Ohta T."/>
            <person name="Okamoto M."/>
            <person name="Ono N."/>
            <person name="Saji S."/>
            <person name="Sakaguchi M."/>
            <person name="Sakai K."/>
            <person name="Shibata M."/>
            <person name="Shimokawa T."/>
            <person name="Song J."/>
            <person name="Takazaki Y."/>
            <person name="Terasawa K."/>
            <person name="Tsugane M."/>
            <person name="Tsuji K."/>
            <person name="Ueda S."/>
            <person name="Waki K."/>
            <person name="Yamagata H."/>
            <person name="Yamamoto M."/>
            <person name="Yamamoto S."/>
            <person name="Yamane H."/>
            <person name="Yoshiki S."/>
            <person name="Yoshihara R."/>
            <person name="Yukawa K."/>
            <person name="Zhong H."/>
            <person name="Yano M."/>
            <person name="Yuan Q."/>
            <person name="Ouyang S."/>
            <person name="Liu J."/>
            <person name="Jones K.M."/>
            <person name="Gansberger K."/>
            <person name="Moffat K."/>
            <person name="Hill J."/>
            <person name="Bera J."/>
            <person name="Fadrosh D."/>
            <person name="Jin S."/>
            <person name="Johri S."/>
            <person name="Kim M."/>
            <person name="Overton L."/>
            <person name="Reardon M."/>
            <person name="Tsitrin T."/>
            <person name="Vuong H."/>
            <person name="Weaver B."/>
            <person name="Ciecko A."/>
            <person name="Tallon L."/>
            <person name="Jackson J."/>
            <person name="Pai G."/>
            <person name="Aken S.V."/>
            <person name="Utterback T."/>
            <person name="Reidmuller S."/>
            <person name="Feldblyum T."/>
            <person name="Hsiao J."/>
            <person name="Zismann V."/>
            <person name="Iobst S."/>
            <person name="de Vazeille A.R."/>
            <person name="Buell C.R."/>
            <person name="Ying K."/>
            <person name="Li Y."/>
            <person name="Lu T."/>
            <person name="Huang Y."/>
            <person name="Zhao Q."/>
            <person name="Feng Q."/>
            <person name="Zhang L."/>
            <person name="Zhu J."/>
            <person name="Weng Q."/>
            <person name="Mu J."/>
            <person name="Lu Y."/>
            <person name="Fan D."/>
            <person name="Liu Y."/>
            <person name="Guan J."/>
            <person name="Zhang Y."/>
            <person name="Yu S."/>
            <person name="Liu X."/>
            <person name="Zhang Y."/>
            <person name="Hong G."/>
            <person name="Han B."/>
            <person name="Choisne N."/>
            <person name="Demange N."/>
            <person name="Orjeda G."/>
            <person name="Samain S."/>
            <person name="Cattolico L."/>
            <person name="Pelletier E."/>
            <person name="Couloux A."/>
            <person name="Segurens B."/>
            <person name="Wincker P."/>
            <person name="D'Hont A."/>
            <person name="Scarpelli C."/>
            <person name="Weissenbach J."/>
            <person name="Salanoubat M."/>
            <person name="Quetier F."/>
            <person name="Yu Y."/>
            <person name="Kim H.R."/>
            <person name="Rambo T."/>
            <person name="Currie J."/>
            <person name="Collura K."/>
            <person name="Luo M."/>
            <person name="Yang T."/>
            <person name="Ammiraju J.S.S."/>
            <person name="Engler F."/>
            <person name="Soderlund C."/>
            <person name="Wing R.A."/>
            <person name="Palmer L.E."/>
            <person name="de la Bastide M."/>
            <person name="Spiegel L."/>
            <person name="Nascimento L."/>
            <person name="Zutavern T."/>
            <person name="O'Shaughnessy A."/>
            <person name="Dike S."/>
            <person name="Dedhia N."/>
            <person name="Preston R."/>
            <person name="Balija V."/>
            <person name="McCombie W.R."/>
            <person name="Chow T."/>
            <person name="Chen H."/>
            <person name="Chung M."/>
            <person name="Chen C."/>
            <person name="Shaw J."/>
            <person name="Wu H."/>
            <person name="Hsiao K."/>
            <person name="Chao Y."/>
            <person name="Chu M."/>
            <person name="Cheng C."/>
            <person name="Hour A."/>
            <person name="Lee P."/>
            <person name="Lin S."/>
            <person name="Lin Y."/>
            <person name="Liou J."/>
            <person name="Liu S."/>
            <person name="Hsing Y."/>
            <person name="Raghuvanshi S."/>
            <person name="Mohanty A."/>
            <person name="Bharti A.K."/>
            <person name="Gaur A."/>
            <person name="Gupta V."/>
            <person name="Kumar D."/>
            <person name="Ravi V."/>
            <person name="Vij S."/>
            <person name="Kapur A."/>
            <person name="Khurana P."/>
            <person name="Khurana P."/>
            <person name="Khurana J.P."/>
            <person name="Tyagi A.K."/>
            <person name="Gaikwad K."/>
            <person name="Singh A."/>
            <person name="Dalal V."/>
            <person name="Srivastava S."/>
            <person name="Dixit A."/>
            <person name="Pal A.K."/>
            <person name="Ghazi I.A."/>
            <person name="Yadav M."/>
            <person name="Pandit A."/>
            <person name="Bhargava A."/>
            <person name="Sureshbabu K."/>
            <person name="Batra K."/>
            <person name="Sharma T.R."/>
            <person name="Mohapatra T."/>
            <person name="Singh N.K."/>
            <person name="Messing J."/>
            <person name="Nelson A.B."/>
            <person name="Fuks G."/>
            <person name="Kavchok S."/>
            <person name="Keizer G."/>
            <person name="Linton E."/>
            <person name="Llaca V."/>
            <person name="Song R."/>
            <person name="Tanyolac B."/>
            <person name="Young S."/>
            <person name="Ho-Il K."/>
            <person name="Hahn J.H."/>
            <person name="Sangsakoo G."/>
            <person name="Vanavichit A."/>
            <person name="de Mattos Luiz.A.T."/>
            <person name="Zimmer P.D."/>
            <person name="Malone G."/>
            <person name="Dellagostin O."/>
            <person name="de Oliveira A.C."/>
            <person name="Bevan M."/>
            <person name="Bancroft I."/>
            <person name="Minx P."/>
            <person name="Cordum H."/>
            <person name="Wilson R."/>
            <person name="Cheng Z."/>
            <person name="Jin W."/>
            <person name="Jiang J."/>
            <person name="Leong S.A."/>
            <person name="Iwama H."/>
            <person name="Gojobori T."/>
            <person name="Itoh T."/>
            <person name="Niimura Y."/>
            <person name="Fujii Y."/>
            <person name="Habara T."/>
            <person name="Sakai H."/>
            <person name="Sato Y."/>
            <person name="Wilson G."/>
            <person name="Kumar K."/>
            <person name="McCouch S."/>
            <person name="Juretic N."/>
            <person name="Hoen D."/>
            <person name="Wright S."/>
            <person name="Bruskiewich R."/>
            <person name="Bureau T."/>
            <person name="Miyao A."/>
            <person name="Hirochika H."/>
            <person name="Nishikawa T."/>
            <person name="Kadowaki K."/>
            <person name="Sugiura M."/>
            <person name="Burr B."/>
            <person name="Sasaki T."/>
        </authorList>
    </citation>
    <scope>NUCLEOTIDE SEQUENCE [LARGE SCALE GENOMIC DNA]</scope>
    <source>
        <strain evidence="3">cv. Nipponbare</strain>
    </source>
</reference>
<sequence>MARRWRGLRRRRPTGGAGEAARTGDRRDATRGGPGGPGERGGSARPGGRRRRPPARQRAWETEEGCKEGEEGLTKDAATEGAAAEGGGGAPRGEDDGGDSAVSNEGGGAAGVRGSAANAVEAVAWLGGG</sequence>
<evidence type="ECO:0000256" key="1">
    <source>
        <dbReference type="SAM" id="MobiDB-lite"/>
    </source>
</evidence>
<evidence type="ECO:0000313" key="3">
    <source>
        <dbReference type="Proteomes" id="UP000000763"/>
    </source>
</evidence>
<reference evidence="3" key="2">
    <citation type="journal article" date="2008" name="Nucleic Acids Res.">
        <title>The rice annotation project database (RAP-DB): 2008 update.</title>
        <authorList>
            <consortium name="The rice annotation project (RAP)"/>
        </authorList>
    </citation>
    <scope>GENOME REANNOTATION</scope>
    <source>
        <strain evidence="3">cv. Nipponbare</strain>
    </source>
</reference>
<feature type="compositionally biased region" description="Basic residues" evidence="1">
    <location>
        <begin position="1"/>
        <end position="13"/>
    </location>
</feature>
<accession>Q7G3S2</accession>
<proteinExistence type="predicted"/>